<gene>
    <name evidence="1" type="ORF">EVA_13897</name>
</gene>
<accession>J9G883</accession>
<organism evidence="1">
    <name type="scientific">gut metagenome</name>
    <dbReference type="NCBI Taxonomy" id="749906"/>
    <lineage>
        <taxon>unclassified sequences</taxon>
        <taxon>metagenomes</taxon>
        <taxon>organismal metagenomes</taxon>
    </lineage>
</organism>
<sequence length="78" mass="8676">MSFKVGYLCGEPIQYVGRNADESTTEAITGLNELMFAEDKATKDQEIVEWQMICGTAFRLVLPDGEANEDESPLNSTR</sequence>
<dbReference type="EMBL" id="AMCI01004481">
    <property type="protein sequence ID" value="EJW97997.1"/>
    <property type="molecule type" value="Genomic_DNA"/>
</dbReference>
<name>J9G883_9ZZZZ</name>
<comment type="caution">
    <text evidence="1">The sequence shown here is derived from an EMBL/GenBank/DDBJ whole genome shotgun (WGS) entry which is preliminary data.</text>
</comment>
<dbReference type="AlphaFoldDB" id="J9G883"/>
<evidence type="ECO:0000313" key="1">
    <source>
        <dbReference type="EMBL" id="EJW97997.1"/>
    </source>
</evidence>
<protein>
    <submittedName>
        <fullName evidence="1">Uncharacterized protein</fullName>
    </submittedName>
</protein>
<proteinExistence type="predicted"/>
<reference evidence="1" key="1">
    <citation type="journal article" date="2012" name="PLoS ONE">
        <title>Gene sets for utilization of primary and secondary nutrition supplies in the distal gut of endangered iberian lynx.</title>
        <authorList>
            <person name="Alcaide M."/>
            <person name="Messina E."/>
            <person name="Richter M."/>
            <person name="Bargiela R."/>
            <person name="Peplies J."/>
            <person name="Huws S.A."/>
            <person name="Newbold C.J."/>
            <person name="Golyshin P.N."/>
            <person name="Simon M.A."/>
            <person name="Lopez G."/>
            <person name="Yakimov M.M."/>
            <person name="Ferrer M."/>
        </authorList>
    </citation>
    <scope>NUCLEOTIDE SEQUENCE</scope>
</reference>